<evidence type="ECO:0000256" key="1">
    <source>
        <dbReference type="SAM" id="MobiDB-lite"/>
    </source>
</evidence>
<proteinExistence type="predicted"/>
<gene>
    <name evidence="3" type="ORF">XENOCAPTIV_019350</name>
</gene>
<evidence type="ECO:0000313" key="4">
    <source>
        <dbReference type="Proteomes" id="UP001434883"/>
    </source>
</evidence>
<keyword evidence="2" id="KW-0732">Signal</keyword>
<feature type="chain" id="PRO_5045334804" evidence="2">
    <location>
        <begin position="29"/>
        <end position="121"/>
    </location>
</feature>
<keyword evidence="4" id="KW-1185">Reference proteome</keyword>
<evidence type="ECO:0000313" key="3">
    <source>
        <dbReference type="EMBL" id="MEQ2216616.1"/>
    </source>
</evidence>
<comment type="caution">
    <text evidence="3">The sequence shown here is derived from an EMBL/GenBank/DDBJ whole genome shotgun (WGS) entry which is preliminary data.</text>
</comment>
<protein>
    <submittedName>
        <fullName evidence="3">Uncharacterized protein</fullName>
    </submittedName>
</protein>
<name>A0ABV0S8A8_9TELE</name>
<feature type="signal peptide" evidence="2">
    <location>
        <begin position="1"/>
        <end position="28"/>
    </location>
</feature>
<feature type="region of interest" description="Disordered" evidence="1">
    <location>
        <begin position="33"/>
        <end position="62"/>
    </location>
</feature>
<dbReference type="Proteomes" id="UP001434883">
    <property type="component" value="Unassembled WGS sequence"/>
</dbReference>
<reference evidence="3 4" key="1">
    <citation type="submission" date="2021-06" db="EMBL/GenBank/DDBJ databases">
        <authorList>
            <person name="Palmer J.M."/>
        </authorList>
    </citation>
    <scope>NUCLEOTIDE SEQUENCE [LARGE SCALE GENOMIC DNA]</scope>
    <source>
        <strain evidence="3 4">XC_2019</strain>
        <tissue evidence="3">Muscle</tissue>
    </source>
</reference>
<dbReference type="EMBL" id="JAHRIN010071318">
    <property type="protein sequence ID" value="MEQ2216616.1"/>
    <property type="molecule type" value="Genomic_DNA"/>
</dbReference>
<accession>A0ABV0S8A8</accession>
<sequence>MAVLGPGPARFWSGFTMVLLMLTGSSRTRDVLTGHNDTWREPSTATQEDHDPDPHNGTNSANHRKAFPVLAFNYGHVRKPFEISLWILLALLMKLGEPSEGVSEFSFGLQLLLQAFQPRTF</sequence>
<organism evidence="3 4">
    <name type="scientific">Xenoophorus captivus</name>
    <dbReference type="NCBI Taxonomy" id="1517983"/>
    <lineage>
        <taxon>Eukaryota</taxon>
        <taxon>Metazoa</taxon>
        <taxon>Chordata</taxon>
        <taxon>Craniata</taxon>
        <taxon>Vertebrata</taxon>
        <taxon>Euteleostomi</taxon>
        <taxon>Actinopterygii</taxon>
        <taxon>Neopterygii</taxon>
        <taxon>Teleostei</taxon>
        <taxon>Neoteleostei</taxon>
        <taxon>Acanthomorphata</taxon>
        <taxon>Ovalentaria</taxon>
        <taxon>Atherinomorphae</taxon>
        <taxon>Cyprinodontiformes</taxon>
        <taxon>Goodeidae</taxon>
        <taxon>Xenoophorus</taxon>
    </lineage>
</organism>
<evidence type="ECO:0000256" key="2">
    <source>
        <dbReference type="SAM" id="SignalP"/>
    </source>
</evidence>